<dbReference type="GeneID" id="24265630"/>
<evidence type="ECO:0000313" key="3">
    <source>
        <dbReference type="Proteomes" id="UP000054561"/>
    </source>
</evidence>
<reference evidence="2 3" key="1">
    <citation type="submission" date="2014-03" db="EMBL/GenBank/DDBJ databases">
        <title>The Genome Sequence of Plasmodium fragile nilgiri.</title>
        <authorList>
            <consortium name="The Broad Institute Genomics Platform"/>
            <consortium name="The Broad Institute Genome Sequencing Center for Infectious Disease"/>
            <person name="Neafsey D."/>
            <person name="Duraisingh M."/>
            <person name="Young S.K."/>
            <person name="Zeng Q."/>
            <person name="Gargeya S."/>
            <person name="Abouelleil A."/>
            <person name="Alvarado L."/>
            <person name="Chapman S.B."/>
            <person name="Gainer-Dewar J."/>
            <person name="Goldberg J."/>
            <person name="Griggs A."/>
            <person name="Gujja S."/>
            <person name="Hansen M."/>
            <person name="Howarth C."/>
            <person name="Imamovic A."/>
            <person name="Larimer J."/>
            <person name="Pearson M."/>
            <person name="Poon T.W."/>
            <person name="Priest M."/>
            <person name="Roberts A."/>
            <person name="Saif S."/>
            <person name="Shea T."/>
            <person name="Sykes S."/>
            <person name="Wortman J."/>
            <person name="Nusbaum C."/>
            <person name="Birren B."/>
        </authorList>
    </citation>
    <scope>NUCLEOTIDE SEQUENCE [LARGE SCALE GENOMIC DNA]</scope>
    <source>
        <strain evidence="3">nilgiri</strain>
    </source>
</reference>
<feature type="signal peptide" evidence="1">
    <location>
        <begin position="1"/>
        <end position="22"/>
    </location>
</feature>
<keyword evidence="1" id="KW-0732">Signal</keyword>
<dbReference type="VEuPathDB" id="PlasmoDB:AK88_00316"/>
<protein>
    <recommendedName>
        <fullName evidence="4">Plasmodium RESA N-terminal domain-containing protein</fullName>
    </recommendedName>
</protein>
<keyword evidence="3" id="KW-1185">Reference proteome</keyword>
<accession>A0A0D9QTH6</accession>
<gene>
    <name evidence="2" type="ORF">AK88_00316</name>
</gene>
<dbReference type="InterPro" id="IPR006496">
    <property type="entry name" value="CHP01606_Plasmodium_spp"/>
</dbReference>
<feature type="chain" id="PRO_5002344257" description="Plasmodium RESA N-terminal domain-containing protein" evidence="1">
    <location>
        <begin position="23"/>
        <end position="201"/>
    </location>
</feature>
<proteinExistence type="predicted"/>
<dbReference type="RefSeq" id="XP_012333390.1">
    <property type="nucleotide sequence ID" value="XM_012477967.1"/>
</dbReference>
<evidence type="ECO:0000256" key="1">
    <source>
        <dbReference type="SAM" id="SignalP"/>
    </source>
</evidence>
<dbReference type="EMBL" id="KQ001646">
    <property type="protein sequence ID" value="KJP90147.1"/>
    <property type="molecule type" value="Genomic_DNA"/>
</dbReference>
<dbReference type="Proteomes" id="UP000054561">
    <property type="component" value="Unassembled WGS sequence"/>
</dbReference>
<dbReference type="OMA" id="IWVKYLS"/>
<evidence type="ECO:0008006" key="4">
    <source>
        <dbReference type="Google" id="ProtNLM"/>
    </source>
</evidence>
<name>A0A0D9QTH6_PLAFR</name>
<evidence type="ECO:0000313" key="2">
    <source>
        <dbReference type="EMBL" id="KJP90147.1"/>
    </source>
</evidence>
<sequence length="201" mass="23697">MNYITPLLHVIALTFTFWQSDSLCDIKGPIEHAANRQHINGVKLGSSFGRILHEAAEISTETYRNYNIPYMRLVDYSDSHVHDVQLEEEDAENIQQFELADKISRELYDAVVEMASEYVDFTELMDVKWRDKMWNDIWVKYLSSIIHDLQVCLSYTFLPVNSREQIFNNLIHLTREDFQAFLKVIDKKWNEKLNGNDVSRM</sequence>
<dbReference type="OrthoDB" id="379807at2759"/>
<dbReference type="AlphaFoldDB" id="A0A0D9QTH6"/>
<dbReference type="Pfam" id="PF09688">
    <property type="entry name" value="Wx5_PLAF3D7"/>
    <property type="match status" value="1"/>
</dbReference>
<organism evidence="2 3">
    <name type="scientific">Plasmodium fragile</name>
    <dbReference type="NCBI Taxonomy" id="5857"/>
    <lineage>
        <taxon>Eukaryota</taxon>
        <taxon>Sar</taxon>
        <taxon>Alveolata</taxon>
        <taxon>Apicomplexa</taxon>
        <taxon>Aconoidasida</taxon>
        <taxon>Haemosporida</taxon>
        <taxon>Plasmodiidae</taxon>
        <taxon>Plasmodium</taxon>
        <taxon>Plasmodium (Plasmodium)</taxon>
    </lineage>
</organism>